<dbReference type="InterPro" id="IPR026960">
    <property type="entry name" value="RVT-Znf"/>
</dbReference>
<dbReference type="InterPro" id="IPR002156">
    <property type="entry name" value="RNaseH_domain"/>
</dbReference>
<protein>
    <submittedName>
        <fullName evidence="3">Non-LTR retroelement reverse transcriptase-like</fullName>
    </submittedName>
</protein>
<reference key="1">
    <citation type="journal article" date="2000" name="Nature">
        <title>Sequence and analysis of chromosome 5 of the plant Arabidopsis thaliana.</title>
        <authorList>
            <consortium name="Kazusa DNA Research Institute"/>
            <consortium name="Cold Spring Harbor and Washington University in St Louis Sequencing Consortium"/>
            <consortium name="European Union Arabidopsis Genome Sequencing Consortium"/>
            <person name="Tabata S."/>
            <person name="Kaneko T."/>
            <person name="Nakamura Y."/>
            <person name="Kotani H."/>
            <person name="Kato T."/>
            <person name="Asamizu E."/>
            <person name="Miyajima N."/>
            <person name="Sasamoto S."/>
            <person name="Kimura T."/>
            <person name="Hosouchi T."/>
            <person name="Kawashima K."/>
            <person name="Kohara M."/>
            <person name="Matsumoto M."/>
            <person name="Matsuno A."/>
            <person name="Muraki A."/>
            <person name="Nakayama S."/>
            <person name="Nakazaki N."/>
            <person name="Naruo K."/>
            <person name="Okumura S."/>
            <person name="Shinpo S."/>
            <person name="Takeuchi C."/>
            <person name="Wada T."/>
            <person name="Watanabe A."/>
            <person name="Yamada M."/>
            <person name="Yasuda M."/>
            <person name="Sato S."/>
            <person name="de la Bastide M."/>
            <person name="Huang E."/>
            <person name="Spiegel L."/>
            <person name="Gnoj L."/>
            <person name="O'Shaughnessy A."/>
            <person name="Preston R."/>
            <person name="Habermann K."/>
            <person name="Murray J."/>
            <person name="Johnson D."/>
            <person name="Rohlfing T."/>
            <person name="Nelson J."/>
            <person name="Stoneking T."/>
            <person name="Pepin K."/>
            <person name="Spieth J."/>
            <person name="Sekhon M."/>
            <person name="Armstrong J."/>
            <person name="Becker M."/>
            <person name="Belter E."/>
            <person name="Cordum H."/>
            <person name="Cordes M."/>
            <person name="Courtney L."/>
            <person name="Courtney W."/>
            <person name="Dante M."/>
            <person name="Du H."/>
            <person name="Edwards J."/>
            <person name="Fryman J."/>
            <person name="Haakensen B."/>
            <person name="Lamar E."/>
            <person name="Latreille P."/>
            <person name="Leonard S."/>
            <person name="Meyer R."/>
            <person name="Mulvaney E."/>
            <person name="Ozersky P."/>
            <person name="Riley A."/>
            <person name="Strowmatt C."/>
            <person name="Wagner-McPherson C."/>
            <person name="Wollam A."/>
            <person name="Yoakum M."/>
            <person name="Bell M."/>
            <person name="Dedhia N."/>
            <person name="Parnell L."/>
            <person name="Shah R."/>
            <person name="Rodriguez M."/>
            <person name="See L.H."/>
            <person name="Vil D."/>
            <person name="Baker J."/>
            <person name="Kirchoff K."/>
            <person name="Toth K."/>
            <person name="King L."/>
            <person name="Bahret A."/>
            <person name="Miller B."/>
            <person name="Marra M."/>
            <person name="Martienssen R."/>
            <person name="McCombie W.R."/>
            <person name="Wilson R.K."/>
            <person name="Murphy G."/>
            <person name="Bancroft I."/>
            <person name="Volckaert G."/>
            <person name="Wambutt R."/>
            <person name="Dusterhoft A."/>
            <person name="Stiekema W."/>
            <person name="Pohl T."/>
            <person name="Entian K.D."/>
            <person name="Terryn N."/>
            <person name="Hartley N."/>
            <person name="Bent E."/>
            <person name="Johnson S."/>
            <person name="Langham S.A."/>
            <person name="McCullagh B."/>
            <person name="Robben J."/>
            <person name="Grymonprez B."/>
            <person name="Zimmermann W."/>
            <person name="Ramsperger U."/>
            <person name="Wedler H."/>
            <person name="Balke K."/>
            <person name="Wedler E."/>
            <person name="Peters S."/>
            <person name="van Staveren M."/>
            <person name="Dirkse W."/>
            <person name="Mooijman P."/>
            <person name="Lankhorst R.K."/>
            <person name="Weitzenegger T."/>
            <person name="Bothe G."/>
            <person name="Rose M."/>
            <person name="Hauf J."/>
            <person name="Berneiser S."/>
            <person name="Hempel S."/>
            <person name="Feldpausch M."/>
            <person name="Lamberth S."/>
            <person name="Villarroel R."/>
            <person name="Gielen J."/>
            <person name="Ardiles W."/>
            <person name="Bents O."/>
            <person name="Lemcke K."/>
            <person name="Kolesov G."/>
            <person name="Mayer K."/>
            <person name="Rudd S."/>
            <person name="Schoof H."/>
            <person name="Schueller C."/>
            <person name="Zaccaria P."/>
            <person name="Mewes H.W."/>
            <person name="Bevan M."/>
            <person name="Fransz P."/>
        </authorList>
    </citation>
    <scope>NUCLEOTIDE SEQUENCE [LARGE SCALE GENOMIC DNA]</scope>
    <source>
        <strain>cv. Columbia</strain>
    </source>
</reference>
<keyword evidence="3" id="KW-0808">Transferase</keyword>
<name>Q9FG26_ARATH</name>
<dbReference type="Pfam" id="PF13456">
    <property type="entry name" value="RVT_3"/>
    <property type="match status" value="1"/>
</dbReference>
<dbReference type="CDD" id="cd06222">
    <property type="entry name" value="RNase_H_like"/>
    <property type="match status" value="1"/>
</dbReference>
<dbReference type="InterPro" id="IPR044730">
    <property type="entry name" value="RNase_H-like_dom_plant"/>
</dbReference>
<feature type="region of interest" description="Disordered" evidence="1">
    <location>
        <begin position="1"/>
        <end position="21"/>
    </location>
</feature>
<keyword evidence="3" id="KW-0548">Nucleotidyltransferase</keyword>
<dbReference type="Pfam" id="PF14111">
    <property type="entry name" value="DUF4283"/>
    <property type="match status" value="1"/>
</dbReference>
<dbReference type="GO" id="GO:0003964">
    <property type="term" value="F:RNA-directed DNA polymerase activity"/>
    <property type="evidence" value="ECO:0007669"/>
    <property type="project" value="UniProtKB-KW"/>
</dbReference>
<dbReference type="InterPro" id="IPR025558">
    <property type="entry name" value="DUF4283"/>
</dbReference>
<sequence>MEGDTRALSATGHDALMEDVGRPPDGCVPMAAVSWVDKVQKSNGGGLPVPERVIDDEFIASRMRVEFPNGEDGEPVVTIDPEVVDAMNGLWKLCMVVKVLGRHVSIAALSRKLRELWKPRGGMYVLDLPRQFFVVRFDVEEDYLAAVTGGPWRLFGSVLMGQAWSPEFNPLKDEISKTPVWTSLWARVLRSKYKIGDIHDSAWMTPKGTWSALWRSVNVGLREVVNRGIGWVLGDGKIIRFWQDRWLLSTPLLEWVSDQLPVEERGQRVADYWIEGVGWDMERIAVFLPEFMRQRLLAVVIGGCYGVEDKMSWVGTENGRFTVSSAYLIQSVDEISKQCMSRFFDRVWRVMVPERARIFLWLVGNQVVLTNAERVRRHMADSDVCPLCKGASESLIHVLRDCPAMMGIWMRVVPVMEQRRFFETSLLEWMYGNLKERSDSERRSWPTLFALTVWWGWKWRCGYVFGEDSRCRDRVKFLKSAVAEVEAAHLAANGDAREDVLVERMIAWRKPAEGWVTMNTDGASHGNPGQATAGGVIRDEHGSWLVGFALNIGVCSAPLAELWGVYYGLVVAWERGWRRVRLEVDSALVVGFLQSGIGDSHPLAFLVRLCHGFISKDWIVRITHVYREANRLADGLANYAFTLPFGFLLLDSCPEHVSSILLEDVMGTSFPRHVRL</sequence>
<evidence type="ECO:0000259" key="2">
    <source>
        <dbReference type="PROSITE" id="PS50879"/>
    </source>
</evidence>
<dbReference type="Gene3D" id="3.30.420.10">
    <property type="entry name" value="Ribonuclease H-like superfamily/Ribonuclease H"/>
    <property type="match status" value="1"/>
</dbReference>
<dbReference type="InterPro" id="IPR053151">
    <property type="entry name" value="RNase_H-like"/>
</dbReference>
<dbReference type="SUPFAM" id="SSF53098">
    <property type="entry name" value="Ribonuclease H-like"/>
    <property type="match status" value="1"/>
</dbReference>
<organism evidence="3">
    <name type="scientific">Arabidopsis thaliana</name>
    <name type="common">Mouse-ear cress</name>
    <dbReference type="NCBI Taxonomy" id="3702"/>
    <lineage>
        <taxon>Eukaryota</taxon>
        <taxon>Viridiplantae</taxon>
        <taxon>Streptophyta</taxon>
        <taxon>Embryophyta</taxon>
        <taxon>Tracheophyta</taxon>
        <taxon>Spermatophyta</taxon>
        <taxon>Magnoliopsida</taxon>
        <taxon>eudicotyledons</taxon>
        <taxon>Gunneridae</taxon>
        <taxon>Pentapetalae</taxon>
        <taxon>rosids</taxon>
        <taxon>malvids</taxon>
        <taxon>Brassicales</taxon>
        <taxon>Brassicaceae</taxon>
        <taxon>Camelineae</taxon>
        <taxon>Arabidopsis</taxon>
    </lineage>
</organism>
<reference evidence="3" key="2">
    <citation type="submission" date="2000-05" db="EMBL/GenBank/DDBJ databases">
        <title>Structural analysis of Arabidopsis thaliana chromosome 5. XI.</title>
        <authorList>
            <person name="Kaneko T."/>
            <person name="Katoh T."/>
            <person name="Asamizu E."/>
            <person name="Sato S."/>
            <person name="Nakamura Y."/>
            <person name="Kotani H."/>
            <person name="Tabata S."/>
        </authorList>
    </citation>
    <scope>NUCLEOTIDE SEQUENCE</scope>
</reference>
<evidence type="ECO:0000313" key="3">
    <source>
        <dbReference type="EMBL" id="BAB09815.1"/>
    </source>
</evidence>
<dbReference type="InterPro" id="IPR036397">
    <property type="entry name" value="RNaseH_sf"/>
</dbReference>
<dbReference type="PANTHER" id="PTHR47723:SF13">
    <property type="entry name" value="PUTATIVE-RELATED"/>
    <property type="match status" value="1"/>
</dbReference>
<dbReference type="Pfam" id="PF13966">
    <property type="entry name" value="zf-RVT"/>
    <property type="match status" value="1"/>
</dbReference>
<dbReference type="PROSITE" id="PS50879">
    <property type="entry name" value="RNASE_H_1"/>
    <property type="match status" value="1"/>
</dbReference>
<dbReference type="PANTHER" id="PTHR47723">
    <property type="entry name" value="OS05G0353850 PROTEIN"/>
    <property type="match status" value="1"/>
</dbReference>
<dbReference type="GO" id="GO:0004523">
    <property type="term" value="F:RNA-DNA hybrid ribonuclease activity"/>
    <property type="evidence" value="ECO:0007669"/>
    <property type="project" value="InterPro"/>
</dbReference>
<feature type="domain" description="RNase H type-1" evidence="2">
    <location>
        <begin position="512"/>
        <end position="642"/>
    </location>
</feature>
<dbReference type="ExpressionAtlas" id="Q9FG26">
    <property type="expression patterns" value="baseline and differential"/>
</dbReference>
<proteinExistence type="predicted"/>
<dbReference type="EMBL" id="AP002032">
    <property type="protein sequence ID" value="BAB09815.1"/>
    <property type="molecule type" value="Genomic_DNA"/>
</dbReference>
<dbReference type="AlphaFoldDB" id="Q9FG26"/>
<accession>Q9FG26</accession>
<evidence type="ECO:0000256" key="1">
    <source>
        <dbReference type="SAM" id="MobiDB-lite"/>
    </source>
</evidence>
<keyword evidence="3" id="KW-0695">RNA-directed DNA polymerase</keyword>
<dbReference type="GO" id="GO:0003676">
    <property type="term" value="F:nucleic acid binding"/>
    <property type="evidence" value="ECO:0007669"/>
    <property type="project" value="InterPro"/>
</dbReference>
<dbReference type="InterPro" id="IPR012337">
    <property type="entry name" value="RNaseH-like_sf"/>
</dbReference>